<dbReference type="GO" id="GO:0090499">
    <property type="term" value="F:pimelyl-[acyl-carrier protein] methyl ester esterase activity"/>
    <property type="evidence" value="ECO:0007669"/>
    <property type="project" value="UniProtKB-EC"/>
</dbReference>
<feature type="binding site" evidence="5">
    <location>
        <position position="232"/>
    </location>
    <ligand>
        <name>substrate</name>
    </ligand>
</feature>
<dbReference type="EC" id="3.1.1.85" evidence="5"/>
<evidence type="ECO:0000256" key="1">
    <source>
        <dbReference type="ARBA" id="ARBA00022487"/>
    </source>
</evidence>
<evidence type="ECO:0000313" key="7">
    <source>
        <dbReference type="EMBL" id="MXR36427.1"/>
    </source>
</evidence>
<evidence type="ECO:0000256" key="5">
    <source>
        <dbReference type="HAMAP-Rule" id="MF_01260"/>
    </source>
</evidence>
<feature type="binding site" evidence="5">
    <location>
        <position position="20"/>
    </location>
    <ligand>
        <name>substrate</name>
    </ligand>
</feature>
<evidence type="ECO:0000256" key="4">
    <source>
        <dbReference type="ARBA" id="ARBA00022801"/>
    </source>
</evidence>
<dbReference type="Pfam" id="PF12697">
    <property type="entry name" value="Abhydrolase_6"/>
    <property type="match status" value="1"/>
</dbReference>
<feature type="binding site" evidence="5">
    <location>
        <begin position="80"/>
        <end position="81"/>
    </location>
    <ligand>
        <name>substrate</name>
    </ligand>
</feature>
<feature type="domain" description="AB hydrolase-1" evidence="6">
    <location>
        <begin position="14"/>
        <end position="242"/>
    </location>
</feature>
<sequence length="254" mass="27407">MNCYVETQGCGPDVVLLHGWGLHGGVFERVAAALSAHYCVHTVDLPGHGASPELERFDAAEVAAALARQFPLPVHVLGWSLGGLVAQHWAVQQAAQIRSLALVSTSPRFVQGPDWAFGQRAAAIEEVGANLHNAFELTLKNFLALQMLGAPHARDTLKALSGQLFAHGRPHGLLPALDCLLQADTRALAAQIHAPTALFFGARDRITPTGAGRWLADMLPDARLHLFEQASHAPFLSHEHDFLTLLLSHLDRHA</sequence>
<dbReference type="Gene3D" id="3.40.50.1820">
    <property type="entry name" value="alpha/beta hydrolase"/>
    <property type="match status" value="1"/>
</dbReference>
<comment type="function">
    <text evidence="5">The physiological role of BioH is to remove the methyl group introduced by BioC when the pimeloyl moiety is complete. It allows to synthesize pimeloyl-ACP via the fatty acid synthetic pathway through the hydrolysis of the ester bonds of pimeloyl-ACP esters.</text>
</comment>
<dbReference type="SUPFAM" id="SSF53474">
    <property type="entry name" value="alpha/beta-Hydrolases"/>
    <property type="match status" value="1"/>
</dbReference>
<evidence type="ECO:0000256" key="2">
    <source>
        <dbReference type="ARBA" id="ARBA00022490"/>
    </source>
</evidence>
<proteinExistence type="inferred from homology"/>
<organism evidence="7 8">
    <name type="scientific">Craterilacuibacter sinensis</name>
    <dbReference type="NCBI Taxonomy" id="2686017"/>
    <lineage>
        <taxon>Bacteria</taxon>
        <taxon>Pseudomonadati</taxon>
        <taxon>Pseudomonadota</taxon>
        <taxon>Betaproteobacteria</taxon>
        <taxon>Neisseriales</taxon>
        <taxon>Neisseriaceae</taxon>
        <taxon>Craterilacuibacter</taxon>
    </lineage>
</organism>
<dbReference type="EMBL" id="WSSB01000004">
    <property type="protein sequence ID" value="MXR36427.1"/>
    <property type="molecule type" value="Genomic_DNA"/>
</dbReference>
<dbReference type="HAMAP" id="MF_01260">
    <property type="entry name" value="Carboxylester"/>
    <property type="match status" value="1"/>
</dbReference>
<name>A0A845BI54_9NEIS</name>
<evidence type="ECO:0000313" key="8">
    <source>
        <dbReference type="Proteomes" id="UP000467214"/>
    </source>
</evidence>
<comment type="similarity">
    <text evidence="5">Belongs to the AB hydrolase superfamily. Carboxylesterase BioH family.</text>
</comment>
<accession>A0A845BI54</accession>
<dbReference type="PANTHER" id="PTHR43194">
    <property type="entry name" value="HYDROLASE ALPHA/BETA FOLD FAMILY"/>
    <property type="match status" value="1"/>
</dbReference>
<keyword evidence="3 5" id="KW-0093">Biotin biosynthesis</keyword>
<keyword evidence="8" id="KW-1185">Reference proteome</keyword>
<feature type="binding site" evidence="5">
    <location>
        <begin position="142"/>
        <end position="146"/>
    </location>
    <ligand>
        <name>substrate</name>
    </ligand>
</feature>
<dbReference type="InterPro" id="IPR029058">
    <property type="entry name" value="AB_hydrolase_fold"/>
</dbReference>
<comment type="catalytic activity">
    <reaction evidence="5">
        <text>6-carboxyhexanoyl-[ACP] methyl ester + H2O = 6-carboxyhexanoyl-[ACP] + methanol + H(+)</text>
        <dbReference type="Rhea" id="RHEA:42700"/>
        <dbReference type="Rhea" id="RHEA-COMP:9955"/>
        <dbReference type="Rhea" id="RHEA-COMP:10186"/>
        <dbReference type="ChEBI" id="CHEBI:15377"/>
        <dbReference type="ChEBI" id="CHEBI:15378"/>
        <dbReference type="ChEBI" id="CHEBI:17790"/>
        <dbReference type="ChEBI" id="CHEBI:78846"/>
        <dbReference type="ChEBI" id="CHEBI:82735"/>
        <dbReference type="EC" id="3.1.1.85"/>
    </reaction>
</comment>
<comment type="subunit">
    <text evidence="5">Monomer.</text>
</comment>
<gene>
    <name evidence="5 7" type="primary">bioH</name>
    <name evidence="7" type="ORF">GQF02_05500</name>
</gene>
<dbReference type="Proteomes" id="UP000467214">
    <property type="component" value="Unassembled WGS sequence"/>
</dbReference>
<comment type="caution">
    <text evidence="7">The sequence shown here is derived from an EMBL/GenBank/DDBJ whole genome shotgun (WGS) entry which is preliminary data.</text>
</comment>
<evidence type="ECO:0000259" key="6">
    <source>
        <dbReference type="Pfam" id="PF12697"/>
    </source>
</evidence>
<dbReference type="InterPro" id="IPR000073">
    <property type="entry name" value="AB_hydrolase_1"/>
</dbReference>
<dbReference type="NCBIfam" id="TIGR01738">
    <property type="entry name" value="bioH"/>
    <property type="match status" value="1"/>
</dbReference>
<protein>
    <recommendedName>
        <fullName evidence="5">Pimeloyl-[acyl-carrier protein] methyl ester esterase</fullName>
        <ecNumber evidence="5">3.1.1.85</ecNumber>
    </recommendedName>
    <alternativeName>
        <fullName evidence="5">Biotin synthesis protein BioH</fullName>
    </alternativeName>
    <alternativeName>
        <fullName evidence="5">Carboxylesterase BioH</fullName>
    </alternativeName>
</protein>
<keyword evidence="2 5" id="KW-0963">Cytoplasm</keyword>
<dbReference type="GO" id="GO:0005737">
    <property type="term" value="C:cytoplasm"/>
    <property type="evidence" value="ECO:0007669"/>
    <property type="project" value="UniProtKB-SubCell"/>
</dbReference>
<dbReference type="PANTHER" id="PTHR43194:SF5">
    <property type="entry name" value="PIMELOYL-[ACYL-CARRIER PROTEIN] METHYL ESTER ESTERASE"/>
    <property type="match status" value="1"/>
</dbReference>
<comment type="pathway">
    <text evidence="5">Cofactor biosynthesis; biotin biosynthesis.</text>
</comment>
<dbReference type="InterPro" id="IPR050228">
    <property type="entry name" value="Carboxylesterase_BioH"/>
</dbReference>
<keyword evidence="4 5" id="KW-0378">Hydrolase</keyword>
<feature type="active site" evidence="5">
    <location>
        <position position="232"/>
    </location>
</feature>
<comment type="subcellular location">
    <subcellularLocation>
        <location evidence="5">Cytoplasm</location>
    </subcellularLocation>
</comment>
<feature type="active site" evidence="5">
    <location>
        <position position="204"/>
    </location>
</feature>
<reference evidence="7 8" key="1">
    <citation type="submission" date="2019-12" db="EMBL/GenBank/DDBJ databases">
        <title>Neisseriaceae gen. nov. sp. Genome sequencing and assembly.</title>
        <authorList>
            <person name="Liu Z."/>
            <person name="Li A."/>
        </authorList>
    </citation>
    <scope>NUCLEOTIDE SEQUENCE [LARGE SCALE GENOMIC DNA]</scope>
    <source>
        <strain evidence="7 8">B2N2-7</strain>
    </source>
</reference>
<feature type="active site" description="Nucleophile" evidence="5">
    <location>
        <position position="80"/>
    </location>
</feature>
<dbReference type="InterPro" id="IPR010076">
    <property type="entry name" value="BioH"/>
</dbReference>
<dbReference type="UniPathway" id="UPA00078"/>
<dbReference type="AlphaFoldDB" id="A0A845BI54"/>
<dbReference type="GO" id="GO:0009102">
    <property type="term" value="P:biotin biosynthetic process"/>
    <property type="evidence" value="ECO:0007669"/>
    <property type="project" value="UniProtKB-UniRule"/>
</dbReference>
<keyword evidence="1 5" id="KW-0719">Serine esterase</keyword>
<evidence type="ECO:0000256" key="3">
    <source>
        <dbReference type="ARBA" id="ARBA00022756"/>
    </source>
</evidence>